<dbReference type="SUPFAM" id="SSF51735">
    <property type="entry name" value="NAD(P)-binding Rossmann-fold domains"/>
    <property type="match status" value="1"/>
</dbReference>
<evidence type="ECO:0000256" key="3">
    <source>
        <dbReference type="RuleBase" id="RU000363"/>
    </source>
</evidence>
<dbReference type="Proteomes" id="UP001596103">
    <property type="component" value="Unassembled WGS sequence"/>
</dbReference>
<dbReference type="PROSITE" id="PS00061">
    <property type="entry name" value="ADH_SHORT"/>
    <property type="match status" value="1"/>
</dbReference>
<dbReference type="SMART" id="SM00822">
    <property type="entry name" value="PKS_KR"/>
    <property type="match status" value="1"/>
</dbReference>
<evidence type="ECO:0000313" key="6">
    <source>
        <dbReference type="EMBL" id="MFC5429618.1"/>
    </source>
</evidence>
<feature type="domain" description="Ketoreductase" evidence="5">
    <location>
        <begin position="25"/>
        <end position="225"/>
    </location>
</feature>
<evidence type="ECO:0000256" key="2">
    <source>
        <dbReference type="ARBA" id="ARBA00023002"/>
    </source>
</evidence>
<name>A0ABW0J9A0_9BURK</name>
<dbReference type="GO" id="GO:0016491">
    <property type="term" value="F:oxidoreductase activity"/>
    <property type="evidence" value="ECO:0007669"/>
    <property type="project" value="UniProtKB-KW"/>
</dbReference>
<dbReference type="EC" id="1.1.1.-" evidence="6"/>
<comment type="caution">
    <text evidence="6">The sequence shown here is derived from an EMBL/GenBank/DDBJ whole genome shotgun (WGS) entry which is preliminary data.</text>
</comment>
<dbReference type="InterPro" id="IPR057326">
    <property type="entry name" value="KR_dom"/>
</dbReference>
<dbReference type="PRINTS" id="PR00081">
    <property type="entry name" value="GDHRDH"/>
</dbReference>
<reference evidence="7" key="1">
    <citation type="journal article" date="2019" name="Int. J. Syst. Evol. Microbiol.">
        <title>The Global Catalogue of Microorganisms (GCM) 10K type strain sequencing project: providing services to taxonomists for standard genome sequencing and annotation.</title>
        <authorList>
            <consortium name="The Broad Institute Genomics Platform"/>
            <consortium name="The Broad Institute Genome Sequencing Center for Infectious Disease"/>
            <person name="Wu L."/>
            <person name="Ma J."/>
        </authorList>
    </citation>
    <scope>NUCLEOTIDE SEQUENCE [LARGE SCALE GENOMIC DNA]</scope>
    <source>
        <strain evidence="7">CCUG 56042</strain>
    </source>
</reference>
<dbReference type="EMBL" id="JBHSMP010000013">
    <property type="protein sequence ID" value="MFC5429618.1"/>
    <property type="molecule type" value="Genomic_DNA"/>
</dbReference>
<evidence type="ECO:0000256" key="4">
    <source>
        <dbReference type="SAM" id="MobiDB-lite"/>
    </source>
</evidence>
<organism evidence="6 7">
    <name type="scientific">Paraburkholderia denitrificans</name>
    <dbReference type="NCBI Taxonomy" id="694025"/>
    <lineage>
        <taxon>Bacteria</taxon>
        <taxon>Pseudomonadati</taxon>
        <taxon>Pseudomonadota</taxon>
        <taxon>Betaproteobacteria</taxon>
        <taxon>Burkholderiales</taxon>
        <taxon>Burkholderiaceae</taxon>
        <taxon>Paraburkholderia</taxon>
    </lineage>
</organism>
<dbReference type="CDD" id="cd05233">
    <property type="entry name" value="SDR_c"/>
    <property type="match status" value="1"/>
</dbReference>
<evidence type="ECO:0000256" key="1">
    <source>
        <dbReference type="ARBA" id="ARBA00006484"/>
    </source>
</evidence>
<gene>
    <name evidence="6" type="ORF">ACFPTO_12530</name>
</gene>
<keyword evidence="2 6" id="KW-0560">Oxidoreductase</keyword>
<dbReference type="PANTHER" id="PTHR42760:SF133">
    <property type="entry name" value="3-OXOACYL-[ACYL-CARRIER-PROTEIN] REDUCTASE"/>
    <property type="match status" value="1"/>
</dbReference>
<dbReference type="Gene3D" id="3.40.50.720">
    <property type="entry name" value="NAD(P)-binding Rossmann-like Domain"/>
    <property type="match status" value="1"/>
</dbReference>
<protein>
    <submittedName>
        <fullName evidence="6">SDR family NAD(P)-dependent oxidoreductase</fullName>
        <ecNumber evidence="6">1.1.1.-</ecNumber>
    </submittedName>
</protein>
<dbReference type="Pfam" id="PF13561">
    <property type="entry name" value="adh_short_C2"/>
    <property type="match status" value="1"/>
</dbReference>
<dbReference type="RefSeq" id="WP_377711652.1">
    <property type="nucleotide sequence ID" value="NZ_JBHSMP010000013.1"/>
</dbReference>
<dbReference type="InterPro" id="IPR020904">
    <property type="entry name" value="Sc_DH/Rdtase_CS"/>
</dbReference>
<feature type="compositionally biased region" description="Basic and acidic residues" evidence="4">
    <location>
        <begin position="74"/>
        <end position="91"/>
    </location>
</feature>
<dbReference type="InterPro" id="IPR002347">
    <property type="entry name" value="SDR_fam"/>
</dbReference>
<evidence type="ECO:0000259" key="5">
    <source>
        <dbReference type="SMART" id="SM00822"/>
    </source>
</evidence>
<dbReference type="PRINTS" id="PR00080">
    <property type="entry name" value="SDRFAMILY"/>
</dbReference>
<dbReference type="InterPro" id="IPR036291">
    <property type="entry name" value="NAD(P)-bd_dom_sf"/>
</dbReference>
<dbReference type="Pfam" id="PF00106">
    <property type="entry name" value="adh_short"/>
    <property type="match status" value="1"/>
</dbReference>
<keyword evidence="7" id="KW-1185">Reference proteome</keyword>
<accession>A0ABW0J9A0</accession>
<proteinExistence type="inferred from homology"/>
<comment type="similarity">
    <text evidence="1 3">Belongs to the short-chain dehydrogenases/reductases (SDR) family.</text>
</comment>
<dbReference type="PANTHER" id="PTHR42760">
    <property type="entry name" value="SHORT-CHAIN DEHYDROGENASES/REDUCTASES FAMILY MEMBER"/>
    <property type="match status" value="1"/>
</dbReference>
<feature type="region of interest" description="Disordered" evidence="4">
    <location>
        <begin position="67"/>
        <end position="94"/>
    </location>
</feature>
<evidence type="ECO:0000313" key="7">
    <source>
        <dbReference type="Proteomes" id="UP001596103"/>
    </source>
</evidence>
<sequence>MMQDANSATRDTHEPGARYPSLVDRVVLITGGATGIGASFVEHFVAQGARVGFLDIDASAGVALADSLAGQSQSEDRSEDRSENQSRDQTVRHKPHFVTCDVTDIGALRHAVASMKAALGPIQVLVNNAANDRREALADITPRSFDDGIAVNVRHQLFAAQAVIEDMKAARAGAIINLGSISWMLKNSEFPVYAMSKSAVQGLTRGLAKELGPYGIRVNTLVPGWVMTDKQRRLWLTDEGRELIRRGQCIDAELLPADLARAALFLAADDSRMITSQDIVVDGGWA</sequence>